<reference evidence="2" key="1">
    <citation type="submission" date="2015-01" db="EMBL/GenBank/DDBJ databases">
        <title>Comparative genome analysis of Bacillus coagulans HM-08, Clostridium butyricum HM-68, Bacillus subtilis HM-66 and Bacillus paralicheniformis BL-09.</title>
        <authorList>
            <person name="Zhang H."/>
        </authorList>
    </citation>
    <scope>NUCLEOTIDE SEQUENCE [LARGE SCALE GENOMIC DNA]</scope>
    <source>
        <strain evidence="2">HM-08</strain>
    </source>
</reference>
<dbReference type="EMBL" id="CP010525">
    <property type="protein sequence ID" value="AJO20932.1"/>
    <property type="molecule type" value="Genomic_DNA"/>
</dbReference>
<accession>A0AAN0T1S6</accession>
<proteinExistence type="predicted"/>
<gene>
    <name evidence="1" type="ORF">SB48_HM08orf00204</name>
</gene>
<evidence type="ECO:0000313" key="2">
    <source>
        <dbReference type="Proteomes" id="UP000032024"/>
    </source>
</evidence>
<organism evidence="1 2">
    <name type="scientific">Heyndrickxia coagulans</name>
    <name type="common">Weizmannia coagulans</name>
    <dbReference type="NCBI Taxonomy" id="1398"/>
    <lineage>
        <taxon>Bacteria</taxon>
        <taxon>Bacillati</taxon>
        <taxon>Bacillota</taxon>
        <taxon>Bacilli</taxon>
        <taxon>Bacillales</taxon>
        <taxon>Bacillaceae</taxon>
        <taxon>Heyndrickxia</taxon>
    </lineage>
</organism>
<keyword evidence="2" id="KW-1185">Reference proteome</keyword>
<name>A0AAN0T1S6_HEYCO</name>
<evidence type="ECO:0000313" key="1">
    <source>
        <dbReference type="EMBL" id="AJO20932.1"/>
    </source>
</evidence>
<sequence length="41" mass="4731">MKRETNTSGCEDNGNFVKAPTQDLYLSFTNPTYFLQNPFLQ</sequence>
<protein>
    <submittedName>
        <fullName evidence="1">Uncharacterized protein</fullName>
    </submittedName>
</protein>
<dbReference type="Proteomes" id="UP000032024">
    <property type="component" value="Chromosome"/>
</dbReference>
<dbReference type="AlphaFoldDB" id="A0AAN0T1S6"/>